<feature type="compositionally biased region" description="Polar residues" evidence="6">
    <location>
        <begin position="63"/>
        <end position="82"/>
    </location>
</feature>
<evidence type="ECO:0000256" key="4">
    <source>
        <dbReference type="ARBA" id="ARBA00022737"/>
    </source>
</evidence>
<organism evidence="7 8">
    <name type="scientific">Albula goreensis</name>
    <dbReference type="NCBI Taxonomy" id="1534307"/>
    <lineage>
        <taxon>Eukaryota</taxon>
        <taxon>Metazoa</taxon>
        <taxon>Chordata</taxon>
        <taxon>Craniata</taxon>
        <taxon>Vertebrata</taxon>
        <taxon>Euteleostomi</taxon>
        <taxon>Actinopterygii</taxon>
        <taxon>Neopterygii</taxon>
        <taxon>Teleostei</taxon>
        <taxon>Albuliformes</taxon>
        <taxon>Albulidae</taxon>
        <taxon>Albula</taxon>
    </lineage>
</organism>
<dbReference type="PROSITE" id="PS51450">
    <property type="entry name" value="LRR"/>
    <property type="match status" value="1"/>
</dbReference>
<dbReference type="AlphaFoldDB" id="A0A8T3E698"/>
<dbReference type="SUPFAM" id="SSF52058">
    <property type="entry name" value="L domain-like"/>
    <property type="match status" value="1"/>
</dbReference>
<dbReference type="OrthoDB" id="1687175at2759"/>
<evidence type="ECO:0000256" key="3">
    <source>
        <dbReference type="ARBA" id="ARBA00022614"/>
    </source>
</evidence>
<dbReference type="Gene3D" id="3.80.10.10">
    <property type="entry name" value="Ribonuclease Inhibitor"/>
    <property type="match status" value="2"/>
</dbReference>
<protein>
    <recommendedName>
        <fullName evidence="9">X-ray radiation resistance-associated protein 1</fullName>
    </recommendedName>
</protein>
<dbReference type="SMART" id="SM00369">
    <property type="entry name" value="LRR_TYP"/>
    <property type="match status" value="5"/>
</dbReference>
<gene>
    <name evidence="7" type="ORF">AGOR_G00027970</name>
</gene>
<feature type="compositionally biased region" description="Basic and acidic residues" evidence="6">
    <location>
        <begin position="589"/>
        <end position="603"/>
    </location>
</feature>
<evidence type="ECO:0000256" key="2">
    <source>
        <dbReference type="ARBA" id="ARBA00022490"/>
    </source>
</evidence>
<sequence length="691" mass="77785">MSTSGLYKLDEGEACITNCFPVRSFFQLSKEGAGHWLVAHRNAVEQKHKRSWSRKPQYGAQYTPESVVSGSTKPQDSSKTDTSSNILDGFLLMRLHGVDKPSELCNVNIIDQKLHSAKTEDFEEFDSVAYINASENHLNLEVFTSFPVLRELELSLNGLYHLRVNAGDFPHLEILDLSYNSLCSDDVLSLGLLPCLKVLHLTGNDLQKLPDNMAAPHHASTQLTLEQDVHFSSLEVLMLDDNKLCSPGVFNSLAHMKSLQHLNLQGNNITEVPYLQQFEDAQDLQHNEDLGHREMLISGPHTLATNNQSVQRTDIQDVPGVQKQHIMSSDGEDCIHPSCSSFQVSSEFHLPLPELRTLNLADNKIAVEEALLAVALFPSLSQLVIHSNPLTTQRSGDPPMLTHFLQDRLGITIQRKKIPQFVKPRIMIPVNPKRKVVTKIQKVPKLPLKVEAAANIFLCDQSSFLENSEDFKEKSIPPECKSLQSMSSQGPEDAEEVTAKNGDLDEDAFFITQVNEGDEPVWCGKSENLEPDYEEQREEDFVPEKFRGYEILLDAKPDPDMVEPVGIQQTVQALELALKNLLVYRDSKAHSDHHQNPYSEKKKSIGNLPPTQPRRLNGHKAEDALTKMKNRKTINKVPLDKVLKSKEVYKKEYEEAQTLLRDMREKYQTVYIKAGEGPAVTESHKLTALEK</sequence>
<dbReference type="Proteomes" id="UP000829720">
    <property type="component" value="Unassembled WGS sequence"/>
</dbReference>
<dbReference type="GO" id="GO:0005737">
    <property type="term" value="C:cytoplasm"/>
    <property type="evidence" value="ECO:0007669"/>
    <property type="project" value="UniProtKB-SubCell"/>
</dbReference>
<dbReference type="InterPro" id="IPR003591">
    <property type="entry name" value="Leu-rich_rpt_typical-subtyp"/>
</dbReference>
<feature type="region of interest" description="Disordered" evidence="6">
    <location>
        <begin position="48"/>
        <end position="82"/>
    </location>
</feature>
<dbReference type="InterPro" id="IPR032675">
    <property type="entry name" value="LRR_dom_sf"/>
</dbReference>
<evidence type="ECO:0000256" key="5">
    <source>
        <dbReference type="SAM" id="Coils"/>
    </source>
</evidence>
<dbReference type="InterPro" id="IPR001611">
    <property type="entry name" value="Leu-rich_rpt"/>
</dbReference>
<evidence type="ECO:0000313" key="8">
    <source>
        <dbReference type="Proteomes" id="UP000829720"/>
    </source>
</evidence>
<name>A0A8T3E698_9TELE</name>
<keyword evidence="2" id="KW-0963">Cytoplasm</keyword>
<keyword evidence="5" id="KW-0175">Coiled coil</keyword>
<dbReference type="EMBL" id="JAERUA010000002">
    <property type="protein sequence ID" value="KAI1903514.1"/>
    <property type="molecule type" value="Genomic_DNA"/>
</dbReference>
<accession>A0A8T3E698</accession>
<dbReference type="Pfam" id="PF13516">
    <property type="entry name" value="LRR_6"/>
    <property type="match status" value="1"/>
</dbReference>
<evidence type="ECO:0008006" key="9">
    <source>
        <dbReference type="Google" id="ProtNLM"/>
    </source>
</evidence>
<feature type="region of interest" description="Disordered" evidence="6">
    <location>
        <begin position="475"/>
        <end position="497"/>
    </location>
</feature>
<dbReference type="PANTHER" id="PTHR22710">
    <property type="entry name" value="X-RAY RADIATION RESISTANCE ASSOCIATED PROTEIN 1 XRRA1"/>
    <property type="match status" value="1"/>
</dbReference>
<feature type="coiled-coil region" evidence="5">
    <location>
        <begin position="639"/>
        <end position="666"/>
    </location>
</feature>
<keyword evidence="4" id="KW-0677">Repeat</keyword>
<evidence type="ECO:0000313" key="7">
    <source>
        <dbReference type="EMBL" id="KAI1903514.1"/>
    </source>
</evidence>
<proteinExistence type="predicted"/>
<keyword evidence="8" id="KW-1185">Reference proteome</keyword>
<keyword evidence="3" id="KW-0433">Leucine-rich repeat</keyword>
<comment type="caution">
    <text evidence="7">The sequence shown here is derived from an EMBL/GenBank/DDBJ whole genome shotgun (WGS) entry which is preliminary data.</text>
</comment>
<reference evidence="7" key="1">
    <citation type="submission" date="2021-01" db="EMBL/GenBank/DDBJ databases">
        <authorList>
            <person name="Zahm M."/>
            <person name="Roques C."/>
            <person name="Cabau C."/>
            <person name="Klopp C."/>
            <person name="Donnadieu C."/>
            <person name="Jouanno E."/>
            <person name="Lampietro C."/>
            <person name="Louis A."/>
            <person name="Herpin A."/>
            <person name="Echchiki A."/>
            <person name="Berthelot C."/>
            <person name="Parey E."/>
            <person name="Roest-Crollius H."/>
            <person name="Braasch I."/>
            <person name="Postlethwait J."/>
            <person name="Bobe J."/>
            <person name="Montfort J."/>
            <person name="Bouchez O."/>
            <person name="Begum T."/>
            <person name="Mejri S."/>
            <person name="Adams A."/>
            <person name="Chen W.-J."/>
            <person name="Guiguen Y."/>
        </authorList>
    </citation>
    <scope>NUCLEOTIDE SEQUENCE</scope>
    <source>
        <tissue evidence="7">Blood</tissue>
    </source>
</reference>
<evidence type="ECO:0000256" key="6">
    <source>
        <dbReference type="SAM" id="MobiDB-lite"/>
    </source>
</evidence>
<comment type="subcellular location">
    <subcellularLocation>
        <location evidence="1">Cytoplasm</location>
    </subcellularLocation>
</comment>
<dbReference type="PANTHER" id="PTHR22710:SF2">
    <property type="entry name" value="X-RAY RADIATION RESISTANCE-ASSOCIATED PROTEIN 1"/>
    <property type="match status" value="1"/>
</dbReference>
<dbReference type="GO" id="GO:0005634">
    <property type="term" value="C:nucleus"/>
    <property type="evidence" value="ECO:0007669"/>
    <property type="project" value="TreeGrafter"/>
</dbReference>
<evidence type="ECO:0000256" key="1">
    <source>
        <dbReference type="ARBA" id="ARBA00004496"/>
    </source>
</evidence>
<feature type="region of interest" description="Disordered" evidence="6">
    <location>
        <begin position="589"/>
        <end position="618"/>
    </location>
</feature>